<evidence type="ECO:0000313" key="2">
    <source>
        <dbReference type="Proteomes" id="UP000027059"/>
    </source>
</evidence>
<dbReference type="PANTHER" id="PTHR12558:SF13">
    <property type="entry name" value="CELL DIVISION CYCLE PROTEIN 27 HOMOLOG"/>
    <property type="match status" value="1"/>
</dbReference>
<dbReference type="RefSeq" id="WP_038504913.1">
    <property type="nucleotide sequence ID" value="NZ_CP007243.1"/>
</dbReference>
<dbReference type="Gene3D" id="1.25.40.10">
    <property type="entry name" value="Tetratricopeptide repeat domain"/>
    <property type="match status" value="4"/>
</dbReference>
<dbReference type="Pfam" id="PF14559">
    <property type="entry name" value="TPR_19"/>
    <property type="match status" value="1"/>
</dbReference>
<dbReference type="KEGG" id="lfp:Y981_04350"/>
<dbReference type="HOGENOM" id="CLU_307131_0_0_0"/>
<dbReference type="OrthoDB" id="174989at2"/>
<reference evidence="2" key="1">
    <citation type="submission" date="2014-02" db="EMBL/GenBank/DDBJ databases">
        <title>Complete genome sequence and comparative genomic analysis of the nitrogen-fixing bacterium Leptospirillum ferriphilum YSK.</title>
        <authorList>
            <person name="Guo X."/>
            <person name="Yin H."/>
            <person name="Liang Y."/>
            <person name="Hu Q."/>
            <person name="Ma L."/>
            <person name="Xiao Y."/>
            <person name="Zhang X."/>
            <person name="Qiu G."/>
            <person name="Liu X."/>
        </authorList>
    </citation>
    <scope>NUCLEOTIDE SEQUENCE [LARGE SCALE GENOMIC DNA]</scope>
    <source>
        <strain evidence="2">YSK</strain>
    </source>
</reference>
<dbReference type="EMBL" id="CP007243">
    <property type="protein sequence ID" value="AIA31600.1"/>
    <property type="molecule type" value="Genomic_DNA"/>
</dbReference>
<dbReference type="AlphaFoldDB" id="A0A059XWU7"/>
<dbReference type="PANTHER" id="PTHR12558">
    <property type="entry name" value="CELL DIVISION CYCLE 16,23,27"/>
    <property type="match status" value="1"/>
</dbReference>
<name>A0A059XWU7_9BACT</name>
<evidence type="ECO:0008006" key="3">
    <source>
        <dbReference type="Google" id="ProtNLM"/>
    </source>
</evidence>
<reference evidence="1 2" key="2">
    <citation type="journal article" date="2015" name="Biomed. Res. Int.">
        <title>Effects of Arsenite Resistance on the Growth and Functional Gene Expression of Leptospirillum ferriphilum and Acidithiobacillus thiooxidans in Pure Culture and Coculture.</title>
        <authorList>
            <person name="Jiang H."/>
            <person name="Liang Y."/>
            <person name="Yin H."/>
            <person name="Xiao Y."/>
            <person name="Guo X."/>
            <person name="Xu Y."/>
            <person name="Hu Q."/>
            <person name="Liu H."/>
            <person name="Liu X."/>
        </authorList>
    </citation>
    <scope>NUCLEOTIDE SEQUENCE [LARGE SCALE GENOMIC DNA]</scope>
    <source>
        <strain evidence="1 2">YSK</strain>
    </source>
</reference>
<gene>
    <name evidence="1" type="ORF">Y981_04350</name>
</gene>
<dbReference type="Proteomes" id="UP000027059">
    <property type="component" value="Chromosome"/>
</dbReference>
<accession>A0A059XWU7</accession>
<organism evidence="1 2">
    <name type="scientific">Leptospirillum ferriphilum YSK</name>
    <dbReference type="NCBI Taxonomy" id="1441628"/>
    <lineage>
        <taxon>Bacteria</taxon>
        <taxon>Pseudomonadati</taxon>
        <taxon>Nitrospirota</taxon>
        <taxon>Nitrospiria</taxon>
        <taxon>Nitrospirales</taxon>
        <taxon>Nitrospiraceae</taxon>
        <taxon>Leptospirillum</taxon>
    </lineage>
</organism>
<dbReference type="InterPro" id="IPR011990">
    <property type="entry name" value="TPR-like_helical_dom_sf"/>
</dbReference>
<dbReference type="SUPFAM" id="SSF48452">
    <property type="entry name" value="TPR-like"/>
    <property type="match status" value="2"/>
</dbReference>
<sequence>MSLFRPFFSALGLFLRNPAILVALLLTMFPEASVRADPPDARVQLEQKARYWEKHHRVDLAAAAYRQILFLYPGDKEALTGLIQAYLFEGKSDRASPLIRSFEKRYPQSPYLPVFQREDALGQKWIVLIDRARKEETDRHYARAEALFRKAFGNGFPPPSLAEEYFHLSEKIPGGRNMALSELKALTERYPENGSYRLAYGEILSDQESTRRKGIRILAALARSQAPEAPKALVQWKKSLLWAGDNPSYLPELSQYLKAGPDPAIMHLLERARRRALAEGPLPEKAFSALHRGKMEEARDRFLLLTREDPDNPSYWTGLASAQLGLSRPDKAENALKQVRQLPLSRQRRRIVNRLERQVRYWEWIAKGRRQARKGHLSKAGRLYRLARKIEPGQTAAPDLLAGVELRLNHPRQALEIATQVLSRHPKDPQAISAFLGALDSLGRYREAANFLQSLPPGERRRMERSSSFLVLEGTVYAHTGQVDRADRRLSEAGRSPLPLTSRDQIARGWAYASLGETLPLESVLKSLRTSPDLSVEEASQVHQLEHLDLHLTVDRLLARKDETGARNRVQSFLQDHPGDRTALREEVRVDLAGGQTENAFSLLRSLHPENHYSGARFAIASALESHHTKTAGKWLDEARAHWGNRTGLTILDSRFLADSGHVRKARQILKKALERFPRSVKLHLALARLDLRQNHYREARKEALEAQKRAGEEIGAEHQADALEAANTLAAISTQETALSGSHFEFLLGETAFTQYTQYYYTQIGGFFPVGFLQGEKGEAPVYLHAFVQGNAFTFQYHPTVTSASFLSQTYVGTTPALGVRLPTFFGSVEADAGWGFALHDQTLTPPGLVSGLFLQGDLSADIAGGNLDLFANYTGYISYTYFQSRYLHPFWSNPEKDYSLAAGPEFIVQGNSNYSAFQGGGALRFSLLPIDSTLLLDIGALGSSAFGGVGGYEGFSWYFYY</sequence>
<keyword evidence="2" id="KW-1185">Reference proteome</keyword>
<proteinExistence type="predicted"/>
<dbReference type="Pfam" id="PF13432">
    <property type="entry name" value="TPR_16"/>
    <property type="match status" value="1"/>
</dbReference>
<evidence type="ECO:0000313" key="1">
    <source>
        <dbReference type="EMBL" id="AIA31600.1"/>
    </source>
</evidence>
<protein>
    <recommendedName>
        <fullName evidence="3">Tetratricopeptide repeat protein</fullName>
    </recommendedName>
</protein>